<dbReference type="InterPro" id="IPR002104">
    <property type="entry name" value="Integrase_catalytic"/>
</dbReference>
<evidence type="ECO:0000256" key="3">
    <source>
        <dbReference type="ARBA" id="ARBA00023125"/>
    </source>
</evidence>
<dbReference type="AlphaFoldDB" id="A0A5D0UHI3"/>
<gene>
    <name evidence="8" type="ORF">FXF65_08345</name>
</gene>
<comment type="similarity">
    <text evidence="1">Belongs to the 'phage' integrase family.</text>
</comment>
<evidence type="ECO:0000256" key="1">
    <source>
        <dbReference type="ARBA" id="ARBA00008857"/>
    </source>
</evidence>
<dbReference type="Gene3D" id="1.10.443.10">
    <property type="entry name" value="Intergrase catalytic core"/>
    <property type="match status" value="1"/>
</dbReference>
<dbReference type="OrthoDB" id="4137935at2"/>
<dbReference type="Pfam" id="PF00589">
    <property type="entry name" value="Phage_integrase"/>
    <property type="match status" value="1"/>
</dbReference>
<dbReference type="InterPro" id="IPR004107">
    <property type="entry name" value="Integrase_SAM-like_N"/>
</dbReference>
<keyword evidence="9" id="KW-1185">Reference proteome</keyword>
<dbReference type="GO" id="GO:0015074">
    <property type="term" value="P:DNA integration"/>
    <property type="evidence" value="ECO:0007669"/>
    <property type="project" value="UniProtKB-KW"/>
</dbReference>
<keyword evidence="2" id="KW-0229">DNA integration</keyword>
<comment type="caution">
    <text evidence="8">The sequence shown here is derived from an EMBL/GenBank/DDBJ whole genome shotgun (WGS) entry which is preliminary data.</text>
</comment>
<evidence type="ECO:0000313" key="8">
    <source>
        <dbReference type="EMBL" id="TYC16589.1"/>
    </source>
</evidence>
<dbReference type="CDD" id="cd00397">
    <property type="entry name" value="DNA_BRE_C"/>
    <property type="match status" value="1"/>
</dbReference>
<dbReference type="Pfam" id="PF02899">
    <property type="entry name" value="Phage_int_SAM_1"/>
    <property type="match status" value="1"/>
</dbReference>
<evidence type="ECO:0000256" key="5">
    <source>
        <dbReference type="PROSITE-ProRule" id="PRU01248"/>
    </source>
</evidence>
<feature type="domain" description="Core-binding (CB)" evidence="7">
    <location>
        <begin position="76"/>
        <end position="165"/>
    </location>
</feature>
<sequence>MRHNAEEGGALRQLRDGAARTACSTSSHGRALVTSAASPGLDLVPGGTSVEGARSVTMRVRGTPPARTPGELASLLRAARLSERGLRATAVWLVSGRRESDHTRAAYVRDVGWWAAWCAAAGVDVADPPTAAADLYMAELVACGLARSTIGRRVAAVSSWYTYLVREQGAAANPFDGAERPRLDNAASATRGLSRAQVTAVLAHAAEHESARTHALLWLMFATAGRIGSLLSARIEHLGQDRGHQVIDLTVKGGTKKRFAVPPAALHALARYLTERGHPESGLLFVTRTGRALGQPYAWKLVNRIARASGVTHAISPHTFRHTAITIALSDGKPLHVVQDFAGHADPRTTRRYDRARNSLDRSPAYELAALIAPQPT</sequence>
<dbReference type="Gene3D" id="1.10.150.130">
    <property type="match status" value="1"/>
</dbReference>
<dbReference type="InterPro" id="IPR050090">
    <property type="entry name" value="Tyrosine_recombinase_XerCD"/>
</dbReference>
<dbReference type="Proteomes" id="UP000322634">
    <property type="component" value="Unassembled WGS sequence"/>
</dbReference>
<dbReference type="InterPro" id="IPR044068">
    <property type="entry name" value="CB"/>
</dbReference>
<evidence type="ECO:0000256" key="2">
    <source>
        <dbReference type="ARBA" id="ARBA00022908"/>
    </source>
</evidence>
<accession>A0A5D0UHI3</accession>
<keyword evidence="3 5" id="KW-0238">DNA-binding</keyword>
<dbReference type="PANTHER" id="PTHR30349:SF41">
    <property type="entry name" value="INTEGRASE_RECOMBINASE PROTEIN MJ0367-RELATED"/>
    <property type="match status" value="1"/>
</dbReference>
<organism evidence="8 9">
    <name type="scientific">Actinomadura syzygii</name>
    <dbReference type="NCBI Taxonomy" id="1427538"/>
    <lineage>
        <taxon>Bacteria</taxon>
        <taxon>Bacillati</taxon>
        <taxon>Actinomycetota</taxon>
        <taxon>Actinomycetes</taxon>
        <taxon>Streptosporangiales</taxon>
        <taxon>Thermomonosporaceae</taxon>
        <taxon>Actinomadura</taxon>
    </lineage>
</organism>
<evidence type="ECO:0000259" key="6">
    <source>
        <dbReference type="PROSITE" id="PS51898"/>
    </source>
</evidence>
<dbReference type="GO" id="GO:0003677">
    <property type="term" value="F:DNA binding"/>
    <property type="evidence" value="ECO:0007669"/>
    <property type="project" value="UniProtKB-UniRule"/>
</dbReference>
<dbReference type="PROSITE" id="PS51898">
    <property type="entry name" value="TYR_RECOMBINASE"/>
    <property type="match status" value="1"/>
</dbReference>
<reference evidence="8 9" key="1">
    <citation type="submission" date="2019-08" db="EMBL/GenBank/DDBJ databases">
        <title>Actinomadura sp. nov. CYP1-5 isolated from mountain soil.</title>
        <authorList>
            <person name="Songsumanus A."/>
            <person name="Kuncharoen N."/>
            <person name="Kudo T."/>
            <person name="Yuki M."/>
            <person name="Igarashi Y."/>
            <person name="Tanasupawat S."/>
        </authorList>
    </citation>
    <scope>NUCLEOTIDE SEQUENCE [LARGE SCALE GENOMIC DNA]</scope>
    <source>
        <strain evidence="8 9">GKU157</strain>
    </source>
</reference>
<evidence type="ECO:0000313" key="9">
    <source>
        <dbReference type="Proteomes" id="UP000322634"/>
    </source>
</evidence>
<feature type="domain" description="Tyr recombinase" evidence="6">
    <location>
        <begin position="188"/>
        <end position="366"/>
    </location>
</feature>
<dbReference type="InterPro" id="IPR013762">
    <property type="entry name" value="Integrase-like_cat_sf"/>
</dbReference>
<keyword evidence="4" id="KW-0233">DNA recombination</keyword>
<dbReference type="GO" id="GO:0006310">
    <property type="term" value="P:DNA recombination"/>
    <property type="evidence" value="ECO:0007669"/>
    <property type="project" value="UniProtKB-KW"/>
</dbReference>
<name>A0A5D0UHI3_9ACTN</name>
<dbReference type="PROSITE" id="PS51900">
    <property type="entry name" value="CB"/>
    <property type="match status" value="1"/>
</dbReference>
<proteinExistence type="inferred from homology"/>
<evidence type="ECO:0000256" key="4">
    <source>
        <dbReference type="ARBA" id="ARBA00023172"/>
    </source>
</evidence>
<dbReference type="SUPFAM" id="SSF56349">
    <property type="entry name" value="DNA breaking-rejoining enzymes"/>
    <property type="match status" value="1"/>
</dbReference>
<evidence type="ECO:0000259" key="7">
    <source>
        <dbReference type="PROSITE" id="PS51900"/>
    </source>
</evidence>
<dbReference type="PANTHER" id="PTHR30349">
    <property type="entry name" value="PHAGE INTEGRASE-RELATED"/>
    <property type="match status" value="1"/>
</dbReference>
<dbReference type="InterPro" id="IPR011010">
    <property type="entry name" value="DNA_brk_join_enz"/>
</dbReference>
<protein>
    <submittedName>
        <fullName evidence="8">Tyrosine-type recombinase/integrase</fullName>
    </submittedName>
</protein>
<dbReference type="InterPro" id="IPR010998">
    <property type="entry name" value="Integrase_recombinase_N"/>
</dbReference>
<dbReference type="EMBL" id="VSFF01000003">
    <property type="protein sequence ID" value="TYC16589.1"/>
    <property type="molecule type" value="Genomic_DNA"/>
</dbReference>